<dbReference type="Pfam" id="PF02517">
    <property type="entry name" value="Rce1-like"/>
    <property type="match status" value="1"/>
</dbReference>
<keyword evidence="1" id="KW-0472">Membrane</keyword>
<name>A0A0K1RWS1_9CHRO</name>
<feature type="domain" description="CAAX prenyl protease 2/Lysostaphin resistance protein A-like" evidence="2">
    <location>
        <begin position="701"/>
        <end position="804"/>
    </location>
</feature>
<protein>
    <recommendedName>
        <fullName evidence="2">CAAX prenyl protease 2/Lysostaphin resistance protein A-like domain-containing protein</fullName>
    </recommendedName>
</protein>
<dbReference type="PATRIC" id="fig|1638788.3.peg.1033"/>
<dbReference type="KEGG" id="mpk:VL20_1031"/>
<feature type="transmembrane region" description="Helical" evidence="1">
    <location>
        <begin position="665"/>
        <end position="684"/>
    </location>
</feature>
<gene>
    <name evidence="3" type="ORF">VL20_1031</name>
</gene>
<organism evidence="3 4">
    <name type="scientific">Microcystis panniformis FACHB-1757</name>
    <dbReference type="NCBI Taxonomy" id="1638788"/>
    <lineage>
        <taxon>Bacteria</taxon>
        <taxon>Bacillati</taxon>
        <taxon>Cyanobacteriota</taxon>
        <taxon>Cyanophyceae</taxon>
        <taxon>Oscillatoriophycideae</taxon>
        <taxon>Chroococcales</taxon>
        <taxon>Microcystaceae</taxon>
        <taxon>Microcystis</taxon>
    </lineage>
</organism>
<evidence type="ECO:0000259" key="2">
    <source>
        <dbReference type="Pfam" id="PF02517"/>
    </source>
</evidence>
<dbReference type="RefSeq" id="WP_128575133.1">
    <property type="nucleotide sequence ID" value="NZ_CP011339.1"/>
</dbReference>
<evidence type="ECO:0000256" key="1">
    <source>
        <dbReference type="SAM" id="Phobius"/>
    </source>
</evidence>
<sequence length="826" mass="92223">MSVSYTMKRTISRIVWILLSLAAIALAVFLFSPRPVEEAKADYWIMSRLAVNQPGYFPLEQSLDPRWYRPIAPWIGRLILPKPEEYSATPGEDWTWLQVYQAPRPDLVGQKVRLGWRQSPALARYLGLVTKDIRFTPEAIESEKQGNILPTRLNGRSGVGPLQALAGSRPLDDVVVSFPDAEIGETSLQVERMPLIVTGRFVALVKIIGEAPLRTPTDIPKVCPGSPPCGSELFRVQHYNRDSGQFDGSSEVIRIPQQPLVSGGRFISTPRQLAAASEGKEGWYIYGVQGRDNLFTVQALKPRSLFQLQPTEILTGVRSGQDYITRGTWNDTPARKGTASRVTVLPEGEKKSWKEGDKGIGIHLFGGIGGKKGESIQLATVTGHFSYFLYEVIRDAQTGELQWQLDYDQVYAHNPQGILSGYQSWANYTGSLERGWLNSRPISDAIVKLDLLEDYNFGGVSLSPLTEFRKQLEIMMARYRIGDGTGVSSVTPATSCVQDSNQALYITIATLRHQFETDPKIAAWLTTHADDPETLRFQRLGQLGDRLEQVLAPRGVIRADWRQNAQILAGITDSRGKGFIRENTLANALLSWRSMLPRGSNDVIGEIFLRSGATLWFLRTNQVGGAMPEILPLAPTKLFGEMPMIAPMLRRTLGALVLPLTGRDWGVTAIGLGLYAVIALTIGFRSGFLRWHFPEGRPLEILKMLVFCFFFPAFWEEFVFRVLLIPHPETATSTANLILSALVSITLFTVYHPLNAIIFYKKGNPTFFQPIFLILAALLGLTCTVIYWLTGSLWTISVLHWLVVVVWLLFLNGLSRLTRRSKQGSF</sequence>
<evidence type="ECO:0000313" key="3">
    <source>
        <dbReference type="EMBL" id="AKV66218.1"/>
    </source>
</evidence>
<keyword evidence="1" id="KW-1133">Transmembrane helix</keyword>
<feature type="transmembrane region" description="Helical" evidence="1">
    <location>
        <begin position="767"/>
        <end position="788"/>
    </location>
</feature>
<reference evidence="3 4" key="1">
    <citation type="journal article" date="2016" name="Stand. Genomic Sci.">
        <title>Complete genome sequence and genomic characterization of Microcystis panniformis FACHB 1757 by third-generation sequencing.</title>
        <authorList>
            <person name="Zhang J.Y."/>
            <person name="Guan R."/>
            <person name="Zhang H.J."/>
            <person name="Li H."/>
            <person name="Xiao P."/>
            <person name="Yu G.L."/>
            <person name="Du L."/>
            <person name="Cao D.M."/>
            <person name="Zhu B.C."/>
            <person name="Li R.H."/>
            <person name="Lu Z.H."/>
        </authorList>
    </citation>
    <scope>NUCLEOTIDE SEQUENCE [LARGE SCALE GENOMIC DNA]</scope>
    <source>
        <strain evidence="3 4">FACHB-1757</strain>
    </source>
</reference>
<feature type="transmembrane region" description="Helical" evidence="1">
    <location>
        <begin position="737"/>
        <end position="760"/>
    </location>
</feature>
<keyword evidence="4" id="KW-1185">Reference proteome</keyword>
<dbReference type="GO" id="GO:0080120">
    <property type="term" value="P:CAAX-box protein maturation"/>
    <property type="evidence" value="ECO:0007669"/>
    <property type="project" value="UniProtKB-ARBA"/>
</dbReference>
<dbReference type="InterPro" id="IPR003675">
    <property type="entry name" value="Rce1/LyrA-like_dom"/>
</dbReference>
<accession>A0A0K1RWS1</accession>
<dbReference type="GO" id="GO:0004175">
    <property type="term" value="F:endopeptidase activity"/>
    <property type="evidence" value="ECO:0007669"/>
    <property type="project" value="UniProtKB-ARBA"/>
</dbReference>
<evidence type="ECO:0000313" key="4">
    <source>
        <dbReference type="Proteomes" id="UP000068167"/>
    </source>
</evidence>
<feature type="transmembrane region" description="Helical" evidence="1">
    <location>
        <begin position="794"/>
        <end position="814"/>
    </location>
</feature>
<dbReference type="AlphaFoldDB" id="A0A0K1RWS1"/>
<feature type="transmembrane region" description="Helical" evidence="1">
    <location>
        <begin position="704"/>
        <end position="725"/>
    </location>
</feature>
<dbReference type="EMBL" id="CP011339">
    <property type="protein sequence ID" value="AKV66218.1"/>
    <property type="molecule type" value="Genomic_DNA"/>
</dbReference>
<keyword evidence="1" id="KW-0812">Transmembrane</keyword>
<proteinExistence type="predicted"/>
<dbReference type="Proteomes" id="UP000068167">
    <property type="component" value="Chromosome"/>
</dbReference>